<comment type="caution">
    <text evidence="3">The sequence shown here is derived from an EMBL/GenBank/DDBJ whole genome shotgun (WGS) entry which is preliminary data.</text>
</comment>
<feature type="domain" description="EF-hand" evidence="2">
    <location>
        <begin position="6"/>
        <end position="41"/>
    </location>
</feature>
<organism evidence="3 4">
    <name type="scientific">Pseudocohnilembus persalinus</name>
    <name type="common">Ciliate</name>
    <dbReference type="NCBI Taxonomy" id="266149"/>
    <lineage>
        <taxon>Eukaryota</taxon>
        <taxon>Sar</taxon>
        <taxon>Alveolata</taxon>
        <taxon>Ciliophora</taxon>
        <taxon>Intramacronucleata</taxon>
        <taxon>Oligohymenophorea</taxon>
        <taxon>Scuticociliatia</taxon>
        <taxon>Philasterida</taxon>
        <taxon>Pseudocohnilembidae</taxon>
        <taxon>Pseudocohnilembus</taxon>
    </lineage>
</organism>
<dbReference type="AlphaFoldDB" id="A0A0V0R279"/>
<dbReference type="Pfam" id="PF00036">
    <property type="entry name" value="EF-hand_1"/>
    <property type="match status" value="1"/>
</dbReference>
<feature type="domain" description="EF-hand" evidence="2">
    <location>
        <begin position="96"/>
        <end position="131"/>
    </location>
</feature>
<protein>
    <recommendedName>
        <fullName evidence="2">EF-hand domain-containing protein</fullName>
    </recommendedName>
</protein>
<accession>A0A0V0R279</accession>
<evidence type="ECO:0000313" key="3">
    <source>
        <dbReference type="EMBL" id="KRX08631.1"/>
    </source>
</evidence>
<evidence type="ECO:0000259" key="2">
    <source>
        <dbReference type="PROSITE" id="PS50222"/>
    </source>
</evidence>
<evidence type="ECO:0000313" key="4">
    <source>
        <dbReference type="Proteomes" id="UP000054937"/>
    </source>
</evidence>
<dbReference type="Gene3D" id="1.10.238.10">
    <property type="entry name" value="EF-hand"/>
    <property type="match status" value="2"/>
</dbReference>
<dbReference type="OrthoDB" id="26525at2759"/>
<dbReference type="InterPro" id="IPR011992">
    <property type="entry name" value="EF-hand-dom_pair"/>
</dbReference>
<dbReference type="OMA" id="VWELRIV"/>
<evidence type="ECO:0000256" key="1">
    <source>
        <dbReference type="ARBA" id="ARBA00022837"/>
    </source>
</evidence>
<dbReference type="PROSITE" id="PS00018">
    <property type="entry name" value="EF_HAND_1"/>
    <property type="match status" value="1"/>
</dbReference>
<keyword evidence="1" id="KW-0106">Calcium</keyword>
<dbReference type="EMBL" id="LDAU01000061">
    <property type="protein sequence ID" value="KRX08631.1"/>
    <property type="molecule type" value="Genomic_DNA"/>
</dbReference>
<sequence length="131" mass="14809">MNLTEDDIDTCQKAFADLDEDGLGAIKTSDLAQALDKIGIMLPERELYKQIYEVDETNTDDDDDLLDAFVAMGGQEDASGHVDAKKLIQTIKEEFEMTIDIEKLIDDIDKDGNGEIEYEEFKLLLKSHYID</sequence>
<proteinExistence type="predicted"/>
<dbReference type="PROSITE" id="PS50222">
    <property type="entry name" value="EF_HAND_2"/>
    <property type="match status" value="2"/>
</dbReference>
<dbReference type="SMART" id="SM00054">
    <property type="entry name" value="EFh"/>
    <property type="match status" value="2"/>
</dbReference>
<dbReference type="Proteomes" id="UP000054937">
    <property type="component" value="Unassembled WGS sequence"/>
</dbReference>
<dbReference type="SUPFAM" id="SSF47473">
    <property type="entry name" value="EF-hand"/>
    <property type="match status" value="1"/>
</dbReference>
<keyword evidence="4" id="KW-1185">Reference proteome</keyword>
<dbReference type="InParanoid" id="A0A0V0R279"/>
<gene>
    <name evidence="3" type="ORF">PPERSA_01884</name>
</gene>
<reference evidence="3 4" key="1">
    <citation type="journal article" date="2015" name="Sci. Rep.">
        <title>Genome of the facultative scuticociliatosis pathogen Pseudocohnilembus persalinus provides insight into its virulence through horizontal gene transfer.</title>
        <authorList>
            <person name="Xiong J."/>
            <person name="Wang G."/>
            <person name="Cheng J."/>
            <person name="Tian M."/>
            <person name="Pan X."/>
            <person name="Warren A."/>
            <person name="Jiang C."/>
            <person name="Yuan D."/>
            <person name="Miao W."/>
        </authorList>
    </citation>
    <scope>NUCLEOTIDE SEQUENCE [LARGE SCALE GENOMIC DNA]</scope>
    <source>
        <strain evidence="3">36N120E</strain>
    </source>
</reference>
<dbReference type="InterPro" id="IPR018247">
    <property type="entry name" value="EF_Hand_1_Ca_BS"/>
</dbReference>
<dbReference type="GO" id="GO:0005509">
    <property type="term" value="F:calcium ion binding"/>
    <property type="evidence" value="ECO:0007669"/>
    <property type="project" value="InterPro"/>
</dbReference>
<name>A0A0V0R279_PSEPJ</name>
<dbReference type="InterPro" id="IPR002048">
    <property type="entry name" value="EF_hand_dom"/>
</dbReference>